<keyword evidence="3" id="KW-1185">Reference proteome</keyword>
<organism evidence="2 3">
    <name type="scientific">Molorchus minor</name>
    <dbReference type="NCBI Taxonomy" id="1323400"/>
    <lineage>
        <taxon>Eukaryota</taxon>
        <taxon>Metazoa</taxon>
        <taxon>Ecdysozoa</taxon>
        <taxon>Arthropoda</taxon>
        <taxon>Hexapoda</taxon>
        <taxon>Insecta</taxon>
        <taxon>Pterygota</taxon>
        <taxon>Neoptera</taxon>
        <taxon>Endopterygota</taxon>
        <taxon>Coleoptera</taxon>
        <taxon>Polyphaga</taxon>
        <taxon>Cucujiformia</taxon>
        <taxon>Chrysomeloidea</taxon>
        <taxon>Cerambycidae</taxon>
        <taxon>Lamiinae</taxon>
        <taxon>Monochamini</taxon>
        <taxon>Molorchus</taxon>
    </lineage>
</organism>
<reference evidence="2" key="1">
    <citation type="journal article" date="2023" name="Insect Mol. Biol.">
        <title>Genome sequencing provides insights into the evolution of gene families encoding plant cell wall-degrading enzymes in longhorned beetles.</title>
        <authorList>
            <person name="Shin N.R."/>
            <person name="Okamura Y."/>
            <person name="Kirsch R."/>
            <person name="Pauchet Y."/>
        </authorList>
    </citation>
    <scope>NUCLEOTIDE SEQUENCE</scope>
    <source>
        <strain evidence="2">MMC_N1</strain>
    </source>
</reference>
<name>A0ABQ9JX45_9CUCU</name>
<protein>
    <recommendedName>
        <fullName evidence="1">DUF5641 domain-containing protein</fullName>
    </recommendedName>
</protein>
<evidence type="ECO:0000313" key="2">
    <source>
        <dbReference type="EMBL" id="KAJ8982639.1"/>
    </source>
</evidence>
<comment type="caution">
    <text evidence="2">The sequence shown here is derived from an EMBL/GenBank/DDBJ whole genome shotgun (WGS) entry which is preliminary data.</text>
</comment>
<accession>A0ABQ9JX45</accession>
<evidence type="ECO:0000259" key="1">
    <source>
        <dbReference type="Pfam" id="PF18701"/>
    </source>
</evidence>
<dbReference type="InterPro" id="IPR040676">
    <property type="entry name" value="DUF5641"/>
</dbReference>
<evidence type="ECO:0000313" key="3">
    <source>
        <dbReference type="Proteomes" id="UP001162164"/>
    </source>
</evidence>
<dbReference type="EMBL" id="JAPWTJ010000115">
    <property type="protein sequence ID" value="KAJ8982639.1"/>
    <property type="molecule type" value="Genomic_DNA"/>
</dbReference>
<sequence>MESLQLVMFARYRICPKILQHSIPMQFFFKVLCQIEGILKSRPLSPQSSDPNDLLPLTPGHFLIGKPVTSLPEPNLLNEKENYLSKYQRLQQLVQHFWQRWQREYIPELQLRLKWRQESSNLVQVNDLVIIKEDHLCPGQWRLGRVMQLHPEDDGVTRVVTIKCSGGVLKRSLSKVCKLPNYD</sequence>
<dbReference type="Pfam" id="PF18701">
    <property type="entry name" value="DUF5641"/>
    <property type="match status" value="1"/>
</dbReference>
<gene>
    <name evidence="2" type="ORF">NQ317_002691</name>
</gene>
<feature type="domain" description="DUF5641" evidence="1">
    <location>
        <begin position="85"/>
        <end position="179"/>
    </location>
</feature>
<proteinExistence type="predicted"/>
<dbReference type="Proteomes" id="UP001162164">
    <property type="component" value="Unassembled WGS sequence"/>
</dbReference>
<dbReference type="PANTHER" id="PTHR47331">
    <property type="entry name" value="PHD-TYPE DOMAIN-CONTAINING PROTEIN"/>
    <property type="match status" value="1"/>
</dbReference>